<dbReference type="AlphaFoldDB" id="A0AAN5D108"/>
<feature type="domain" description="NHR" evidence="1">
    <location>
        <begin position="18"/>
        <end position="185"/>
    </location>
</feature>
<dbReference type="Pfam" id="PF07177">
    <property type="entry name" value="Neuralized"/>
    <property type="match status" value="1"/>
</dbReference>
<protein>
    <recommendedName>
        <fullName evidence="1">NHR domain-containing protein</fullName>
    </recommendedName>
</protein>
<evidence type="ECO:0000313" key="2">
    <source>
        <dbReference type="EMBL" id="GMR54401.1"/>
    </source>
</evidence>
<keyword evidence="3" id="KW-1185">Reference proteome</keyword>
<dbReference type="Proteomes" id="UP001328107">
    <property type="component" value="Unassembled WGS sequence"/>
</dbReference>
<feature type="non-terminal residue" evidence="2">
    <location>
        <position position="1"/>
    </location>
</feature>
<dbReference type="EMBL" id="BTRK01000005">
    <property type="protein sequence ID" value="GMR54401.1"/>
    <property type="molecule type" value="Genomic_DNA"/>
</dbReference>
<comment type="caution">
    <text evidence="2">The sequence shown here is derived from an EMBL/GenBank/DDBJ whole genome shotgun (WGS) entry which is preliminary data.</text>
</comment>
<organism evidence="2 3">
    <name type="scientific">Pristionchus mayeri</name>
    <dbReference type="NCBI Taxonomy" id="1317129"/>
    <lineage>
        <taxon>Eukaryota</taxon>
        <taxon>Metazoa</taxon>
        <taxon>Ecdysozoa</taxon>
        <taxon>Nematoda</taxon>
        <taxon>Chromadorea</taxon>
        <taxon>Rhabditida</taxon>
        <taxon>Rhabditina</taxon>
        <taxon>Diplogasteromorpha</taxon>
        <taxon>Diplogasteroidea</taxon>
        <taxon>Neodiplogasteridae</taxon>
        <taxon>Pristionchus</taxon>
    </lineage>
</organism>
<dbReference type="PANTHER" id="PTHR12429:SF8">
    <property type="entry name" value="NEURALIZED-LIKE PROTEIN 2"/>
    <property type="match status" value="1"/>
</dbReference>
<evidence type="ECO:0000313" key="3">
    <source>
        <dbReference type="Proteomes" id="UP001328107"/>
    </source>
</evidence>
<dbReference type="InterPro" id="IPR037962">
    <property type="entry name" value="Neuralized"/>
</dbReference>
<dbReference type="PANTHER" id="PTHR12429">
    <property type="entry name" value="NEURALIZED"/>
    <property type="match status" value="1"/>
</dbReference>
<reference evidence="3" key="1">
    <citation type="submission" date="2022-10" db="EMBL/GenBank/DDBJ databases">
        <title>Genome assembly of Pristionchus species.</title>
        <authorList>
            <person name="Yoshida K."/>
            <person name="Sommer R.J."/>
        </authorList>
    </citation>
    <scope>NUCLEOTIDE SEQUENCE [LARGE SCALE GENOMIC DNA]</scope>
    <source>
        <strain evidence="3">RS5460</strain>
    </source>
</reference>
<dbReference type="PROSITE" id="PS51065">
    <property type="entry name" value="NHR"/>
    <property type="match status" value="1"/>
</dbReference>
<dbReference type="InterPro" id="IPR043136">
    <property type="entry name" value="B30.2/SPRY_sf"/>
</dbReference>
<dbReference type="GO" id="GO:0061630">
    <property type="term" value="F:ubiquitin protein ligase activity"/>
    <property type="evidence" value="ECO:0007669"/>
    <property type="project" value="TreeGrafter"/>
</dbReference>
<evidence type="ECO:0000259" key="1">
    <source>
        <dbReference type="PROSITE" id="PS51065"/>
    </source>
</evidence>
<accession>A0AAN5D108</accession>
<name>A0AAN5D108_9BILA</name>
<dbReference type="SMART" id="SM00588">
    <property type="entry name" value="NEUZ"/>
    <property type="match status" value="1"/>
</dbReference>
<dbReference type="Gene3D" id="2.60.120.920">
    <property type="match status" value="1"/>
</dbReference>
<dbReference type="InterPro" id="IPR006573">
    <property type="entry name" value="NHR_dom"/>
</dbReference>
<gene>
    <name evidence="2" type="ORF">PMAYCL1PPCAC_24596</name>
</gene>
<proteinExistence type="predicted"/>
<sequence length="229" mass="24877">SAYSPFVVRMSLVESGAPLAFHQAHGANIDLLDDRRRALRRSSYEKSLCFSHRPLRPNEPFVVTIEQVEGGWTGHLRVGLTLLDPSSLSPSTRLESLSTVDTWLVPISSWQLQAGTANRLPTEVGSRVGVYLSSPSPSSSTGRLHLLLNDTDFVPAGIPPIPVDVPLHAVVDVYGSTKEVRITPSTSSPDALSSLCTRRIRDLLSTSSSSTVSPAMLPLRLQALFLQLR</sequence>